<evidence type="ECO:0000313" key="11">
    <source>
        <dbReference type="EnsemblMetazoa" id="XP_038055336.1"/>
    </source>
</evidence>
<evidence type="ECO:0000256" key="9">
    <source>
        <dbReference type="SAM" id="MobiDB-lite"/>
    </source>
</evidence>
<dbReference type="PANTHER" id="PTHR21082">
    <property type="entry name" value="PROTEIN INTURNED"/>
    <property type="match status" value="1"/>
</dbReference>
<feature type="region of interest" description="Disordered" evidence="9">
    <location>
        <begin position="1"/>
        <end position="27"/>
    </location>
</feature>
<dbReference type="InterPro" id="IPR039151">
    <property type="entry name" value="INTU"/>
</dbReference>
<evidence type="ECO:0000256" key="8">
    <source>
        <dbReference type="ARBA" id="ARBA00032633"/>
    </source>
</evidence>
<evidence type="ECO:0000313" key="12">
    <source>
        <dbReference type="Proteomes" id="UP000887568"/>
    </source>
</evidence>
<feature type="domain" description="PDZ" evidence="10">
    <location>
        <begin position="244"/>
        <end position="286"/>
    </location>
</feature>
<dbReference type="GO" id="GO:0005929">
    <property type="term" value="C:cilium"/>
    <property type="evidence" value="ECO:0007669"/>
    <property type="project" value="TreeGrafter"/>
</dbReference>
<dbReference type="InterPro" id="IPR043989">
    <property type="entry name" value="CCZ1/INTU/HSP4_longin_3"/>
</dbReference>
<dbReference type="InterPro" id="IPR036034">
    <property type="entry name" value="PDZ_sf"/>
</dbReference>
<dbReference type="GeneID" id="119727511"/>
<evidence type="ECO:0000259" key="10">
    <source>
        <dbReference type="PROSITE" id="PS50106"/>
    </source>
</evidence>
<feature type="compositionally biased region" description="Polar residues" evidence="9">
    <location>
        <begin position="774"/>
        <end position="790"/>
    </location>
</feature>
<sequence>MATHQRNRGIPKSSSEPDFVSESRKTPRIVIEGEEFAGQAAADFRRDGPSVPAGPLTSDRRWDSDSWSYSGSHGSGSDGLEPVWASSVQPSGELFYLEPGTDPHQAGNLSTSQTAHQQAQENKSSQAAAKKKKNLAALQKIMRRKKGSDLMNVNNSADPSSNAKQRVVSGKKSPRRTSARHGKPEQTVDVTLKIESKQTQGNAQMDRLESWLGIVHASNKKSNVANGSSRNGHARGGEEEHRNGRALSASTETRVSVRGLVPSGAAMRSGEVELGDIIVSINGIPVFAETVGSVLASMASASVFKLQLQRGSLGSWEKYIVPPQRPPINGTLVKLISGERLKEVEDPLRDICRIITYLTLGKEGDEEGKDILYEFPVTKASRKLSDIRGLFITLSDMLQNITDSAITSTSLVIGAELVHISYQKAGSEVLVMAVPATRVPIFLLDCIIKDVVRLLCFLFKNLDSAFQDSNHPRLNHLFSLLFQRLLLTERQQSQKTTSSTFLEGLPGARWLDLPEEVKINVDSSLSELEAADFADMSDDHYDDRRPYVLLGSCLFYKGYVTASHLPADDLRDIAVYCRNYSLMVLSSQQQVGQLVIWKEVFPTRRAERTEPVIQGYQEPQGRWFLLIVGQRHSLLCLLMEAGGCASKCEGTPAPDPFYVDQARATLLHLESLNVPDACEERLSAPPIPALSCADWFFPTRKSTAESGTPPLPIQASPMLSKLHSQSPARGRKLLQADITSRRRSSSPSSNQLSTPSPVPRRHTASRLDSDNESDTASPYNSRGNSTQSSPIPRRRNGERKGSDVSGGSVSSAELYKVARKKRLIPDPYNMGMMHRGQELACNDYFTATKLTAGCDNTLFHYAHLDAASGVIACPTHGDLSLIGGHAHAQLIQNFNRCCLTIRQLLCRSTRLKARPEDSSRPMQSDLSMGYVREYGVMFKCQPENWQEKKTPPSINYWVVGRLFEEPSPRECYVCYHESATQNVIELAFKLAFGAGL</sequence>
<feature type="region of interest" description="Disordered" evidence="9">
    <location>
        <begin position="222"/>
        <end position="252"/>
    </location>
</feature>
<dbReference type="RefSeq" id="XP_038055336.1">
    <property type="nucleotide sequence ID" value="XM_038199408.1"/>
</dbReference>
<evidence type="ECO:0000256" key="1">
    <source>
        <dbReference type="ARBA" id="ARBA00004120"/>
    </source>
</evidence>
<reference evidence="11" key="1">
    <citation type="submission" date="2022-11" db="UniProtKB">
        <authorList>
            <consortium name="EnsemblMetazoa"/>
        </authorList>
    </citation>
    <scope>IDENTIFICATION</scope>
</reference>
<comment type="subcellular location">
    <subcellularLocation>
        <location evidence="2">Cell surface</location>
    </subcellularLocation>
    <subcellularLocation>
        <location evidence="1">Cytoplasm</location>
        <location evidence="1">Cytoskeleton</location>
        <location evidence="1">Cilium basal body</location>
    </subcellularLocation>
</comment>
<dbReference type="Pfam" id="PF19033">
    <property type="entry name" value="Intu_longin_3"/>
    <property type="match status" value="1"/>
</dbReference>
<dbReference type="InterPro" id="IPR043988">
    <property type="entry name" value="CCZ1/INTU_longin_2"/>
</dbReference>
<dbReference type="InterPro" id="IPR001478">
    <property type="entry name" value="PDZ"/>
</dbReference>
<dbReference type="SMART" id="SM00228">
    <property type="entry name" value="PDZ"/>
    <property type="match status" value="1"/>
</dbReference>
<dbReference type="Gene3D" id="2.30.42.10">
    <property type="match status" value="1"/>
</dbReference>
<feature type="compositionally biased region" description="Low complexity" evidence="9">
    <location>
        <begin position="745"/>
        <end position="755"/>
    </location>
</feature>
<dbReference type="InterPro" id="IPR043987">
    <property type="entry name" value="CCZ1/INTU/HSP4_longin_1"/>
</dbReference>
<evidence type="ECO:0000256" key="5">
    <source>
        <dbReference type="ARBA" id="ARBA00022473"/>
    </source>
</evidence>
<feature type="compositionally biased region" description="Polar residues" evidence="9">
    <location>
        <begin position="107"/>
        <end position="116"/>
    </location>
</feature>
<keyword evidence="7" id="KW-0970">Cilium biogenesis/degradation</keyword>
<evidence type="ECO:0000256" key="2">
    <source>
        <dbReference type="ARBA" id="ARBA00004241"/>
    </source>
</evidence>
<dbReference type="PANTHER" id="PTHR21082:SF4">
    <property type="entry name" value="PROTEIN INTURNED"/>
    <property type="match status" value="1"/>
</dbReference>
<evidence type="ECO:0000256" key="4">
    <source>
        <dbReference type="ARBA" id="ARBA00015639"/>
    </source>
</evidence>
<feature type="compositionally biased region" description="Polar residues" evidence="9">
    <location>
        <begin position="222"/>
        <end position="231"/>
    </location>
</feature>
<dbReference type="Pfam" id="PF19031">
    <property type="entry name" value="Intu_longin_1"/>
    <property type="match status" value="1"/>
</dbReference>
<keyword evidence="12" id="KW-1185">Reference proteome</keyword>
<dbReference type="AlphaFoldDB" id="A0A913ZW98"/>
<evidence type="ECO:0000256" key="6">
    <source>
        <dbReference type="ARBA" id="ARBA00022490"/>
    </source>
</evidence>
<protein>
    <recommendedName>
        <fullName evidence="4">Protein inturned</fullName>
    </recommendedName>
    <alternativeName>
        <fullName evidence="8">Inturned planar cell polarity effector homolog</fullName>
    </alternativeName>
</protein>
<feature type="region of interest" description="Disordered" evidence="9">
    <location>
        <begin position="703"/>
        <end position="810"/>
    </location>
</feature>
<dbReference type="GO" id="GO:0016192">
    <property type="term" value="P:vesicle-mediated transport"/>
    <property type="evidence" value="ECO:0007669"/>
    <property type="project" value="InterPro"/>
</dbReference>
<dbReference type="EnsemblMetazoa" id="XM_038199408.1">
    <property type="protein sequence ID" value="XP_038055336.1"/>
    <property type="gene ID" value="LOC119727511"/>
</dbReference>
<dbReference type="SUPFAM" id="SSF50156">
    <property type="entry name" value="PDZ domain-like"/>
    <property type="match status" value="1"/>
</dbReference>
<organism evidence="11 12">
    <name type="scientific">Patiria miniata</name>
    <name type="common">Bat star</name>
    <name type="synonym">Asterina miniata</name>
    <dbReference type="NCBI Taxonomy" id="46514"/>
    <lineage>
        <taxon>Eukaryota</taxon>
        <taxon>Metazoa</taxon>
        <taxon>Echinodermata</taxon>
        <taxon>Eleutherozoa</taxon>
        <taxon>Asterozoa</taxon>
        <taxon>Asteroidea</taxon>
        <taxon>Valvatacea</taxon>
        <taxon>Valvatida</taxon>
        <taxon>Asterinidae</taxon>
        <taxon>Patiria</taxon>
    </lineage>
</organism>
<dbReference type="GO" id="GO:0005737">
    <property type="term" value="C:cytoplasm"/>
    <property type="evidence" value="ECO:0007669"/>
    <property type="project" value="TreeGrafter"/>
</dbReference>
<dbReference type="OrthoDB" id="10038586at2759"/>
<dbReference type="GO" id="GO:0007399">
    <property type="term" value="P:nervous system development"/>
    <property type="evidence" value="ECO:0007669"/>
    <property type="project" value="TreeGrafter"/>
</dbReference>
<dbReference type="Proteomes" id="UP000887568">
    <property type="component" value="Unplaced"/>
</dbReference>
<keyword evidence="5" id="KW-0217">Developmental protein</keyword>
<dbReference type="GO" id="GO:0009986">
    <property type="term" value="C:cell surface"/>
    <property type="evidence" value="ECO:0007669"/>
    <property type="project" value="UniProtKB-SubCell"/>
</dbReference>
<accession>A0A913ZW98</accession>
<evidence type="ECO:0000256" key="3">
    <source>
        <dbReference type="ARBA" id="ARBA00010034"/>
    </source>
</evidence>
<feature type="compositionally biased region" description="Low complexity" evidence="9">
    <location>
        <begin position="117"/>
        <end position="128"/>
    </location>
</feature>
<feature type="compositionally biased region" description="Polar residues" evidence="9">
    <location>
        <begin position="151"/>
        <end position="164"/>
    </location>
</feature>
<dbReference type="GO" id="GO:0001736">
    <property type="term" value="P:establishment of planar polarity"/>
    <property type="evidence" value="ECO:0007669"/>
    <property type="project" value="InterPro"/>
</dbReference>
<dbReference type="CTD" id="27152"/>
<keyword evidence="6" id="KW-0963">Cytoplasm</keyword>
<dbReference type="GO" id="GO:0060271">
    <property type="term" value="P:cilium assembly"/>
    <property type="evidence" value="ECO:0007669"/>
    <property type="project" value="InterPro"/>
</dbReference>
<feature type="compositionally biased region" description="Basic residues" evidence="9">
    <location>
        <begin position="172"/>
        <end position="181"/>
    </location>
</feature>
<name>A0A913ZW98_PATMI</name>
<dbReference type="PROSITE" id="PS50106">
    <property type="entry name" value="PDZ"/>
    <property type="match status" value="1"/>
</dbReference>
<feature type="region of interest" description="Disordered" evidence="9">
    <location>
        <begin position="40"/>
        <end position="187"/>
    </location>
</feature>
<proteinExistence type="inferred from homology"/>
<comment type="similarity">
    <text evidence="3">Belongs to the inturned family.</text>
</comment>
<dbReference type="Pfam" id="PF19032">
    <property type="entry name" value="Intu_longin_2"/>
    <property type="match status" value="1"/>
</dbReference>
<dbReference type="OMA" id="CAGKSIS"/>
<evidence type="ECO:0000256" key="7">
    <source>
        <dbReference type="ARBA" id="ARBA00022794"/>
    </source>
</evidence>